<sequence length="302" mass="33012">MSREPGTPQALLPSWRPGATRDALVDFLEASAELAPDSRLACFDNDGTLWAERPTYAQFDFFVDALARRAAADPGLASRLEYAALLAGDRATVGDLGLARVAMALLELFDGQAPEAFAAEVRDFLSRARHVTLDRPLRSTVYVPMLELLDALDDRGFTVAIVTGGGTEFVRAVSSDLYGVLPERVVGTLITYAFSRDERGRPSLRRSAQVDGRPNEGEVKVSNIQTQLGRAPALAAGNSAGDREMLEWALSTDRPSLALLIDHDDEDREFRYDSAAETVQETEPIRDVAARLGWTIASMRRD</sequence>
<dbReference type="SUPFAM" id="SSF56784">
    <property type="entry name" value="HAD-like"/>
    <property type="match status" value="1"/>
</dbReference>
<comment type="similarity">
    <text evidence="1">Belongs to the HAD-like hydrolase superfamily. SerB family.</text>
</comment>
<dbReference type="Gene3D" id="3.40.50.1000">
    <property type="entry name" value="HAD superfamily/HAD-like"/>
    <property type="match status" value="1"/>
</dbReference>
<protein>
    <submittedName>
        <fullName evidence="2">Phosphoserine phosphatase</fullName>
    </submittedName>
</protein>
<gene>
    <name evidence="2" type="ORF">FHX52_3295</name>
</gene>
<evidence type="ECO:0000256" key="1">
    <source>
        <dbReference type="ARBA" id="ARBA00009184"/>
    </source>
</evidence>
<evidence type="ECO:0000313" key="2">
    <source>
        <dbReference type="EMBL" id="TQN46569.1"/>
    </source>
</evidence>
<organism evidence="2 3">
    <name type="scientific">Humibacillus xanthopallidus</name>
    <dbReference type="NCBI Taxonomy" id="412689"/>
    <lineage>
        <taxon>Bacteria</taxon>
        <taxon>Bacillati</taxon>
        <taxon>Actinomycetota</taxon>
        <taxon>Actinomycetes</taxon>
        <taxon>Micrococcales</taxon>
        <taxon>Intrasporangiaceae</taxon>
        <taxon>Humibacillus</taxon>
    </lineage>
</organism>
<dbReference type="InterPro" id="IPR050582">
    <property type="entry name" value="HAD-like_SerB"/>
</dbReference>
<accession>A0A543PR71</accession>
<comment type="caution">
    <text evidence="2">The sequence shown here is derived from an EMBL/GenBank/DDBJ whole genome shotgun (WGS) entry which is preliminary data.</text>
</comment>
<dbReference type="InterPro" id="IPR036412">
    <property type="entry name" value="HAD-like_sf"/>
</dbReference>
<dbReference type="RefSeq" id="WP_185747324.1">
    <property type="nucleotide sequence ID" value="NZ_BAAAQC010000012.1"/>
</dbReference>
<proteinExistence type="inferred from homology"/>
<reference evidence="2 3" key="1">
    <citation type="submission" date="2019-06" db="EMBL/GenBank/DDBJ databases">
        <title>Sequencing the genomes of 1000 actinobacteria strains.</title>
        <authorList>
            <person name="Klenk H.-P."/>
        </authorList>
    </citation>
    <scope>NUCLEOTIDE SEQUENCE [LARGE SCALE GENOMIC DNA]</scope>
    <source>
        <strain evidence="2 3">DSM 21776</strain>
    </source>
</reference>
<name>A0A543PR71_9MICO</name>
<dbReference type="PANTHER" id="PTHR43344">
    <property type="entry name" value="PHOSPHOSERINE PHOSPHATASE"/>
    <property type="match status" value="1"/>
</dbReference>
<dbReference type="InterPro" id="IPR023214">
    <property type="entry name" value="HAD_sf"/>
</dbReference>
<evidence type="ECO:0000313" key="3">
    <source>
        <dbReference type="Proteomes" id="UP000320085"/>
    </source>
</evidence>
<dbReference type="Proteomes" id="UP000320085">
    <property type="component" value="Unassembled WGS sequence"/>
</dbReference>
<dbReference type="Pfam" id="PF12710">
    <property type="entry name" value="HAD"/>
    <property type="match status" value="1"/>
</dbReference>
<dbReference type="EMBL" id="VFQF01000002">
    <property type="protein sequence ID" value="TQN46569.1"/>
    <property type="molecule type" value="Genomic_DNA"/>
</dbReference>
<dbReference type="AlphaFoldDB" id="A0A543PR71"/>